<comment type="caution">
    <text evidence="1">The sequence shown here is derived from an EMBL/GenBank/DDBJ whole genome shotgun (WGS) entry which is preliminary data.</text>
</comment>
<accession>A0ACC0CH65</accession>
<proteinExistence type="predicted"/>
<gene>
    <name evidence="1" type="ORF">M9H77_05532</name>
</gene>
<reference evidence="2" key="1">
    <citation type="journal article" date="2023" name="Nat. Plants">
        <title>Single-cell RNA sequencing provides a high-resolution roadmap for understanding the multicellular compartmentation of specialized metabolism.</title>
        <authorList>
            <person name="Sun S."/>
            <person name="Shen X."/>
            <person name="Li Y."/>
            <person name="Li Y."/>
            <person name="Wang S."/>
            <person name="Li R."/>
            <person name="Zhang H."/>
            <person name="Shen G."/>
            <person name="Guo B."/>
            <person name="Wei J."/>
            <person name="Xu J."/>
            <person name="St-Pierre B."/>
            <person name="Chen S."/>
            <person name="Sun C."/>
        </authorList>
    </citation>
    <scope>NUCLEOTIDE SEQUENCE [LARGE SCALE GENOMIC DNA]</scope>
</reference>
<organism evidence="1 2">
    <name type="scientific">Catharanthus roseus</name>
    <name type="common">Madagascar periwinkle</name>
    <name type="synonym">Vinca rosea</name>
    <dbReference type="NCBI Taxonomy" id="4058"/>
    <lineage>
        <taxon>Eukaryota</taxon>
        <taxon>Viridiplantae</taxon>
        <taxon>Streptophyta</taxon>
        <taxon>Embryophyta</taxon>
        <taxon>Tracheophyta</taxon>
        <taxon>Spermatophyta</taxon>
        <taxon>Magnoliopsida</taxon>
        <taxon>eudicotyledons</taxon>
        <taxon>Gunneridae</taxon>
        <taxon>Pentapetalae</taxon>
        <taxon>asterids</taxon>
        <taxon>lamiids</taxon>
        <taxon>Gentianales</taxon>
        <taxon>Apocynaceae</taxon>
        <taxon>Rauvolfioideae</taxon>
        <taxon>Vinceae</taxon>
        <taxon>Catharanthinae</taxon>
        <taxon>Catharanthus</taxon>
    </lineage>
</organism>
<evidence type="ECO:0000313" key="2">
    <source>
        <dbReference type="Proteomes" id="UP001060085"/>
    </source>
</evidence>
<dbReference type="EMBL" id="CM044701">
    <property type="protein sequence ID" value="KAI5684304.1"/>
    <property type="molecule type" value="Genomic_DNA"/>
</dbReference>
<protein>
    <submittedName>
        <fullName evidence="1">Uncharacterized protein</fullName>
    </submittedName>
</protein>
<keyword evidence="2" id="KW-1185">Reference proteome</keyword>
<dbReference type="Proteomes" id="UP001060085">
    <property type="component" value="Linkage Group LG01"/>
</dbReference>
<evidence type="ECO:0000313" key="1">
    <source>
        <dbReference type="EMBL" id="KAI5684304.1"/>
    </source>
</evidence>
<sequence length="615" mass="68285">MQPNPIFSILITIITIAFVKSFSQEQQLFLICDKPFICGNLSFNYPFYGGSRPSSCGYPGFQLTCERNVTFLAFTPLRYRVLAIDGSKQSLIVARDDLWSSSNLCPRFNENTTFDSSIFSYSSGYKILTLSFGCAILNPNLQREKLKCPANTGTNVTFFNSTKSLGINQETDIVCKNKILIPINGNATQNIGTPEGLRVAVSGGFGLEWRANNRDCDQCSQSGGRCGYNSNTSSFVCFCSDGPYDLVCNSKVYMLELCALQDQRGILVGGESLLKLSPIYLYAALSLGTTGLIFSVAALYLLVKRCSLGEGIIWGKPGKESNQNIEAFIRSYGSLAPKCYSFQEIKKMTDSFAHLLGQGGYGSVYKGTLPDGRPIAIKVLRDNKGNGEEFINEVASISRTSHVNVVTLLGFCYKANTRALVYEFMSNGSLDKFLHKNGLDADADCRLEWKVSYQIALGTARGLDYLHQGCNTRIVHFDIKPQNILLDDDFCPKISDFGLAKLCKKKDSRVQVDTDKSSETYFPNWIYERLELEKDLRLEGLMNAEDEEDARKMIMVGLWCIQTKPSDRPSMSKVVEMLEGSIQSLQIPPKPYLLDSPAAIRSLEESSSETLSSYK</sequence>
<name>A0ACC0CH65_CATRO</name>